<evidence type="ECO:0000256" key="5">
    <source>
        <dbReference type="ARBA" id="ARBA00023136"/>
    </source>
</evidence>
<keyword evidence="4 6" id="KW-1133">Transmembrane helix</keyword>
<keyword evidence="5 6" id="KW-0472">Membrane</keyword>
<dbReference type="EMBL" id="BMFY01000002">
    <property type="protein sequence ID" value="GGA05818.1"/>
    <property type="molecule type" value="Genomic_DNA"/>
</dbReference>
<dbReference type="GO" id="GO:0005886">
    <property type="term" value="C:plasma membrane"/>
    <property type="evidence" value="ECO:0007669"/>
    <property type="project" value="UniProtKB-SubCell"/>
</dbReference>
<dbReference type="InterPro" id="IPR017039">
    <property type="entry name" value="Virul_fac_BrkB"/>
</dbReference>
<keyword evidence="8" id="KW-1185">Reference proteome</keyword>
<dbReference type="NCBIfam" id="TIGR00765">
    <property type="entry name" value="yihY_not_rbn"/>
    <property type="match status" value="1"/>
</dbReference>
<organism evidence="7 8">
    <name type="scientific">Sediminivirga luteola</name>
    <dbReference type="NCBI Taxonomy" id="1774748"/>
    <lineage>
        <taxon>Bacteria</taxon>
        <taxon>Bacillati</taxon>
        <taxon>Actinomycetota</taxon>
        <taxon>Actinomycetes</taxon>
        <taxon>Micrococcales</taxon>
        <taxon>Brevibacteriaceae</taxon>
        <taxon>Sediminivirga</taxon>
    </lineage>
</organism>
<keyword evidence="2" id="KW-1003">Cell membrane</keyword>
<evidence type="ECO:0008006" key="9">
    <source>
        <dbReference type="Google" id="ProtNLM"/>
    </source>
</evidence>
<feature type="transmembrane region" description="Helical" evidence="6">
    <location>
        <begin position="219"/>
        <end position="239"/>
    </location>
</feature>
<protein>
    <recommendedName>
        <fullName evidence="9">YihY/virulence factor BrkB family protein</fullName>
    </recommendedName>
</protein>
<feature type="transmembrane region" description="Helical" evidence="6">
    <location>
        <begin position="34"/>
        <end position="60"/>
    </location>
</feature>
<keyword evidence="3 6" id="KW-0812">Transmembrane</keyword>
<evidence type="ECO:0000313" key="8">
    <source>
        <dbReference type="Proteomes" id="UP000616114"/>
    </source>
</evidence>
<dbReference type="PIRSF" id="PIRSF035875">
    <property type="entry name" value="RNase_BN"/>
    <property type="match status" value="1"/>
</dbReference>
<evidence type="ECO:0000256" key="6">
    <source>
        <dbReference type="SAM" id="Phobius"/>
    </source>
</evidence>
<feature type="transmembrane region" description="Helical" evidence="6">
    <location>
        <begin position="185"/>
        <end position="207"/>
    </location>
</feature>
<dbReference type="Pfam" id="PF03631">
    <property type="entry name" value="Virul_fac_BrkB"/>
    <property type="match status" value="1"/>
</dbReference>
<proteinExistence type="predicted"/>
<dbReference type="AlphaFoldDB" id="A0A8J2TW06"/>
<gene>
    <name evidence="7" type="ORF">GCM10011333_05870</name>
</gene>
<comment type="subcellular location">
    <subcellularLocation>
        <location evidence="1">Cell membrane</location>
        <topology evidence="1">Multi-pass membrane protein</topology>
    </subcellularLocation>
</comment>
<dbReference type="RefSeq" id="WP_188549424.1">
    <property type="nucleotide sequence ID" value="NZ_BMFY01000002.1"/>
</dbReference>
<evidence type="ECO:0000256" key="4">
    <source>
        <dbReference type="ARBA" id="ARBA00022989"/>
    </source>
</evidence>
<feature type="transmembrane region" description="Helical" evidence="6">
    <location>
        <begin position="251"/>
        <end position="278"/>
    </location>
</feature>
<sequence length="331" mass="36347">MPPGLPRRRMPWRGWRLALRGTYVQFSRNGLPQLAAAMSFFNILGLLPAALALVSILGLFGQGAQTIDAILQVVAEITGFRMLLELREPLVEISLASSPLPVFLASMVGALWTVSAYVLGMGSALNRIYGVEEGRPYWKLRPLMMLVALAVLVIFVLVMLSLLIGGDIAQRLGDLVGLGDLSVQLWSIGRWPVILLLAIALISLLFYATPNVRRRRVQYLSIGAVFALLCWGGLTYGFYAYVQGFSEYNTVYGSLGGVIIALLWVWMSNLALLIGAAFDAEVIRAAQLAAGMDATAQIRLVTRDESRLETQARLIDRHADLAEELREGDQR</sequence>
<dbReference type="Proteomes" id="UP000616114">
    <property type="component" value="Unassembled WGS sequence"/>
</dbReference>
<reference evidence="7" key="2">
    <citation type="submission" date="2020-09" db="EMBL/GenBank/DDBJ databases">
        <authorList>
            <person name="Sun Q."/>
            <person name="Zhou Y."/>
        </authorList>
    </citation>
    <scope>NUCLEOTIDE SEQUENCE</scope>
    <source>
        <strain evidence="7">CGMCC 1.12785</strain>
    </source>
</reference>
<dbReference type="PANTHER" id="PTHR30213:SF0">
    <property type="entry name" value="UPF0761 MEMBRANE PROTEIN YIHY"/>
    <property type="match status" value="1"/>
</dbReference>
<evidence type="ECO:0000256" key="3">
    <source>
        <dbReference type="ARBA" id="ARBA00022692"/>
    </source>
</evidence>
<evidence type="ECO:0000313" key="7">
    <source>
        <dbReference type="EMBL" id="GGA05818.1"/>
    </source>
</evidence>
<evidence type="ECO:0000256" key="2">
    <source>
        <dbReference type="ARBA" id="ARBA00022475"/>
    </source>
</evidence>
<evidence type="ECO:0000256" key="1">
    <source>
        <dbReference type="ARBA" id="ARBA00004651"/>
    </source>
</evidence>
<comment type="caution">
    <text evidence="7">The sequence shown here is derived from an EMBL/GenBank/DDBJ whole genome shotgun (WGS) entry which is preliminary data.</text>
</comment>
<reference evidence="7" key="1">
    <citation type="journal article" date="2014" name="Int. J. Syst. Evol. Microbiol.">
        <title>Complete genome sequence of Corynebacterium casei LMG S-19264T (=DSM 44701T), isolated from a smear-ripened cheese.</title>
        <authorList>
            <consortium name="US DOE Joint Genome Institute (JGI-PGF)"/>
            <person name="Walter F."/>
            <person name="Albersmeier A."/>
            <person name="Kalinowski J."/>
            <person name="Ruckert C."/>
        </authorList>
    </citation>
    <scope>NUCLEOTIDE SEQUENCE</scope>
    <source>
        <strain evidence="7">CGMCC 1.12785</strain>
    </source>
</reference>
<accession>A0A8J2TW06</accession>
<feature type="transmembrane region" description="Helical" evidence="6">
    <location>
        <begin position="100"/>
        <end position="122"/>
    </location>
</feature>
<feature type="transmembrane region" description="Helical" evidence="6">
    <location>
        <begin position="143"/>
        <end position="165"/>
    </location>
</feature>
<name>A0A8J2TW06_9MICO</name>
<dbReference type="PANTHER" id="PTHR30213">
    <property type="entry name" value="INNER MEMBRANE PROTEIN YHJD"/>
    <property type="match status" value="1"/>
</dbReference>